<proteinExistence type="predicted"/>
<dbReference type="AlphaFoldDB" id="D3FF76"/>
<evidence type="ECO:0000313" key="3">
    <source>
        <dbReference type="Proteomes" id="UP000008229"/>
    </source>
</evidence>
<evidence type="ECO:0000256" key="1">
    <source>
        <dbReference type="SAM" id="SignalP"/>
    </source>
</evidence>
<keyword evidence="1" id="KW-0732">Signal</keyword>
<dbReference type="EMBL" id="CP001854">
    <property type="protein sequence ID" value="ADB51793.1"/>
    <property type="molecule type" value="Genomic_DNA"/>
</dbReference>
<accession>D3FF76</accession>
<reference evidence="3" key="2">
    <citation type="submission" date="2010-01" db="EMBL/GenBank/DDBJ databases">
        <title>The complete genome of Conexibacter woesei DSM 14684.</title>
        <authorList>
            <consortium name="US DOE Joint Genome Institute (JGI-PGF)"/>
            <person name="Lucas S."/>
            <person name="Copeland A."/>
            <person name="Lapidus A."/>
            <person name="Glavina del Rio T."/>
            <person name="Dalin E."/>
            <person name="Tice H."/>
            <person name="Bruce D."/>
            <person name="Goodwin L."/>
            <person name="Pitluck S."/>
            <person name="Kyrpides N."/>
            <person name="Mavromatis K."/>
            <person name="Ivanova N."/>
            <person name="Mikhailova N."/>
            <person name="Chertkov O."/>
            <person name="Brettin T."/>
            <person name="Detter J.C."/>
            <person name="Han C."/>
            <person name="Larimer F."/>
            <person name="Land M."/>
            <person name="Hauser L."/>
            <person name="Markowitz V."/>
            <person name="Cheng J.-F."/>
            <person name="Hugenholtz P."/>
            <person name="Woyke T."/>
            <person name="Wu D."/>
            <person name="Pukall R."/>
            <person name="Steenblock K."/>
            <person name="Schneider S."/>
            <person name="Klenk H.-P."/>
            <person name="Eisen J.A."/>
        </authorList>
    </citation>
    <scope>NUCLEOTIDE SEQUENCE [LARGE SCALE GENOMIC DNA]</scope>
    <source>
        <strain evidence="3">DSM 14684 / CIP 108061 / JCM 11494 / NBRC 100937 / ID131577</strain>
    </source>
</reference>
<dbReference type="PROSITE" id="PS51257">
    <property type="entry name" value="PROKAR_LIPOPROTEIN"/>
    <property type="match status" value="1"/>
</dbReference>
<reference evidence="2 3" key="1">
    <citation type="journal article" date="2010" name="Stand. Genomic Sci.">
        <title>Complete genome sequence of Conexibacter woesei type strain (ID131577).</title>
        <authorList>
            <person name="Pukall R."/>
            <person name="Lapidus A."/>
            <person name="Glavina Del Rio T."/>
            <person name="Copeland A."/>
            <person name="Tice H."/>
            <person name="Cheng J.-F."/>
            <person name="Lucas S."/>
            <person name="Chen F."/>
            <person name="Nolan M."/>
            <person name="Bruce D."/>
            <person name="Goodwin L."/>
            <person name="Pitluck S."/>
            <person name="Mavromatis K."/>
            <person name="Ivanova N."/>
            <person name="Ovchinnikova G."/>
            <person name="Pati A."/>
            <person name="Chen A."/>
            <person name="Palaniappan K."/>
            <person name="Land M."/>
            <person name="Hauser L."/>
            <person name="Chang Y.-J."/>
            <person name="Jeffries C.D."/>
            <person name="Chain P."/>
            <person name="Meincke L."/>
            <person name="Sims D."/>
            <person name="Brettin T."/>
            <person name="Detter J.C."/>
            <person name="Rohde M."/>
            <person name="Goeker M."/>
            <person name="Bristow J."/>
            <person name="Eisen J.A."/>
            <person name="Markowitz V."/>
            <person name="Kyrpides N.C."/>
            <person name="Klenk H.-P."/>
            <person name="Hugenholtz P."/>
        </authorList>
    </citation>
    <scope>NUCLEOTIDE SEQUENCE [LARGE SCALE GENOMIC DNA]</scope>
    <source>
        <strain evidence="3">DSM 14684 / CIP 108061 / JCM 11494 / NBRC 100937 / ID131577</strain>
    </source>
</reference>
<organism evidence="2 3">
    <name type="scientific">Conexibacter woesei (strain DSM 14684 / CCUG 47730 / CIP 108061 / JCM 11494 / NBRC 100937 / ID131577)</name>
    <dbReference type="NCBI Taxonomy" id="469383"/>
    <lineage>
        <taxon>Bacteria</taxon>
        <taxon>Bacillati</taxon>
        <taxon>Actinomycetota</taxon>
        <taxon>Thermoleophilia</taxon>
        <taxon>Solirubrobacterales</taxon>
        <taxon>Conexibacteraceae</taxon>
        <taxon>Conexibacter</taxon>
    </lineage>
</organism>
<protein>
    <submittedName>
        <fullName evidence="2">Uncharacterized protein</fullName>
    </submittedName>
</protein>
<feature type="signal peptide" evidence="1">
    <location>
        <begin position="1"/>
        <end position="27"/>
    </location>
</feature>
<name>D3FF76_CONWI</name>
<gene>
    <name evidence="2" type="ordered locus">Cwoe_3375</name>
</gene>
<dbReference type="Proteomes" id="UP000008229">
    <property type="component" value="Chromosome"/>
</dbReference>
<keyword evidence="3" id="KW-1185">Reference proteome</keyword>
<feature type="chain" id="PRO_5003044212" evidence="1">
    <location>
        <begin position="28"/>
        <end position="179"/>
    </location>
</feature>
<dbReference type="RefSeq" id="WP_012934844.1">
    <property type="nucleotide sequence ID" value="NC_013739.1"/>
</dbReference>
<evidence type="ECO:0000313" key="2">
    <source>
        <dbReference type="EMBL" id="ADB51793.1"/>
    </source>
</evidence>
<dbReference type="HOGENOM" id="CLU_128645_0_0_11"/>
<dbReference type="STRING" id="469383.Cwoe_3375"/>
<sequence precursor="true">MSFMKQGLVAVGLIAACVGLTSGTAAASISPDPYSSTTDTGRLAINSVLLAGTCRLSNVAASAIGGLAGGARGLITGYTISGCSGQIQRAQTLTTSRNPITVVLLAGSTGLSNITILFTTPFGECLYAGTLSGTWSTPTRTIAASNLRLGLFVMLRGLCDSFLDVDATIGPIGATISNP</sequence>
<dbReference type="KEGG" id="cwo:Cwoe_3375"/>